<gene>
    <name evidence="1" type="ORF">OCBIM_22000566mg</name>
</gene>
<reference evidence="1" key="1">
    <citation type="submission" date="2015-07" db="EMBL/GenBank/DDBJ databases">
        <title>MeaNS - Measles Nucleotide Surveillance Program.</title>
        <authorList>
            <person name="Tran T."/>
            <person name="Druce J."/>
        </authorList>
    </citation>
    <scope>NUCLEOTIDE SEQUENCE</scope>
    <source>
        <strain evidence="1">UCB-OBI-ISO-001</strain>
        <tissue evidence="1">Gonad</tissue>
    </source>
</reference>
<dbReference type="EMBL" id="KQ423998">
    <property type="protein sequence ID" value="KOF71742.1"/>
    <property type="molecule type" value="Genomic_DNA"/>
</dbReference>
<name>A0A0L8G3Z4_OCTBM</name>
<sequence length="124" mass="13970">MVIEEDTLVIVIVIEEVMEAITVMRAMFIENICVVIIPVTKQFIATTIMVMNKINVLQYAPPLYLCSSLFCPPTTHFPFSLSLPIYQVSLLNISNEVFCLPFSKPIYSAFEKSNSEVSALSKEE</sequence>
<dbReference type="AlphaFoldDB" id="A0A0L8G3Z4"/>
<protein>
    <submittedName>
        <fullName evidence="1">Uncharacterized protein</fullName>
    </submittedName>
</protein>
<proteinExistence type="predicted"/>
<accession>A0A0L8G3Z4</accession>
<organism evidence="1">
    <name type="scientific">Octopus bimaculoides</name>
    <name type="common">California two-spotted octopus</name>
    <dbReference type="NCBI Taxonomy" id="37653"/>
    <lineage>
        <taxon>Eukaryota</taxon>
        <taxon>Metazoa</taxon>
        <taxon>Spiralia</taxon>
        <taxon>Lophotrochozoa</taxon>
        <taxon>Mollusca</taxon>
        <taxon>Cephalopoda</taxon>
        <taxon>Coleoidea</taxon>
        <taxon>Octopodiformes</taxon>
        <taxon>Octopoda</taxon>
        <taxon>Incirrata</taxon>
        <taxon>Octopodidae</taxon>
        <taxon>Octopus</taxon>
    </lineage>
</organism>
<evidence type="ECO:0000313" key="1">
    <source>
        <dbReference type="EMBL" id="KOF71742.1"/>
    </source>
</evidence>